<name>A0A0G1YYS1_9BACT</name>
<evidence type="ECO:0000256" key="1">
    <source>
        <dbReference type="ARBA" id="ARBA00022612"/>
    </source>
</evidence>
<reference evidence="6 7" key="1">
    <citation type="journal article" date="2015" name="Nature">
        <title>rRNA introns, odd ribosomes, and small enigmatic genomes across a large radiation of phyla.</title>
        <authorList>
            <person name="Brown C.T."/>
            <person name="Hug L.A."/>
            <person name="Thomas B.C."/>
            <person name="Sharon I."/>
            <person name="Castelle C.J."/>
            <person name="Singh A."/>
            <person name="Wilkins M.J."/>
            <person name="Williams K.H."/>
            <person name="Banfield J.F."/>
        </authorList>
    </citation>
    <scope>NUCLEOTIDE SEQUENCE [LARGE SCALE GENOMIC DNA]</scope>
</reference>
<proteinExistence type="predicted"/>
<evidence type="ECO:0000313" key="6">
    <source>
        <dbReference type="EMBL" id="KKW11519.1"/>
    </source>
</evidence>
<dbReference type="EMBL" id="LCQD01000017">
    <property type="protein sequence ID" value="KKW11519.1"/>
    <property type="molecule type" value="Genomic_DNA"/>
</dbReference>
<dbReference type="Pfam" id="PF04586">
    <property type="entry name" value="Peptidase_S78"/>
    <property type="match status" value="1"/>
</dbReference>
<keyword evidence="4" id="KW-0175">Coiled coil</keyword>
<evidence type="ECO:0000259" key="5">
    <source>
        <dbReference type="Pfam" id="PF04586"/>
    </source>
</evidence>
<feature type="domain" description="Prohead serine protease" evidence="5">
    <location>
        <begin position="35"/>
        <end position="155"/>
    </location>
</feature>
<dbReference type="InterPro" id="IPR054613">
    <property type="entry name" value="Peptidase_S78_dom"/>
</dbReference>
<evidence type="ECO:0000256" key="4">
    <source>
        <dbReference type="SAM" id="Coils"/>
    </source>
</evidence>
<organism evidence="6 7">
    <name type="scientific">Candidatus Gottesmanbacteria bacterium GW2011_GWB1_49_7</name>
    <dbReference type="NCBI Taxonomy" id="1618448"/>
    <lineage>
        <taxon>Bacteria</taxon>
        <taxon>Candidatus Gottesmaniibacteriota</taxon>
    </lineage>
</organism>
<evidence type="ECO:0000256" key="2">
    <source>
        <dbReference type="ARBA" id="ARBA00022670"/>
    </source>
</evidence>
<keyword evidence="3" id="KW-0378">Hydrolase</keyword>
<sequence length="259" mass="29116">MEKPKKIIKVYHSKIIDIDEKKHLVKARTSTIAPDRYNEIVIPKMFAETIQNYISHGVLLSSHDYFTDLRKNIGMSLEINLTEEAIENLFEYFVGKGNAEADWGFFLAQKGIAAYSIGFMAREWIDGDGKEFSRKYTKGELLEISQVLVPAHPQALQSALMGDDIRREMAETVLKTFGACDYQPLNETETKAGKVISAANRAKIQAAADALNELLIATEDTEENKQAEADRQRAEEIQTEIKNLNASVDDMLAKLKEGK</sequence>
<evidence type="ECO:0000256" key="3">
    <source>
        <dbReference type="ARBA" id="ARBA00022801"/>
    </source>
</evidence>
<comment type="caution">
    <text evidence="6">The sequence shown here is derived from an EMBL/GenBank/DDBJ whole genome shotgun (WGS) entry which is preliminary data.</text>
</comment>
<dbReference type="Proteomes" id="UP000034588">
    <property type="component" value="Unassembled WGS sequence"/>
</dbReference>
<dbReference type="GO" id="GO:0006508">
    <property type="term" value="P:proteolysis"/>
    <property type="evidence" value="ECO:0007669"/>
    <property type="project" value="UniProtKB-KW"/>
</dbReference>
<protein>
    <recommendedName>
        <fullName evidence="5">Prohead serine protease domain-containing protein</fullName>
    </recommendedName>
</protein>
<accession>A0A0G1YYS1</accession>
<dbReference type="AlphaFoldDB" id="A0A0G1YYS1"/>
<evidence type="ECO:0000313" key="7">
    <source>
        <dbReference type="Proteomes" id="UP000034588"/>
    </source>
</evidence>
<dbReference type="GO" id="GO:0008233">
    <property type="term" value="F:peptidase activity"/>
    <property type="evidence" value="ECO:0007669"/>
    <property type="project" value="UniProtKB-KW"/>
</dbReference>
<keyword evidence="1" id="KW-1188">Viral release from host cell</keyword>
<gene>
    <name evidence="6" type="ORF">UY48_C0017G0012</name>
</gene>
<keyword evidence="2" id="KW-0645">Protease</keyword>
<feature type="coiled-coil region" evidence="4">
    <location>
        <begin position="217"/>
        <end position="254"/>
    </location>
</feature>